<name>A0A3P7RHB3_DIBLA</name>
<evidence type="ECO:0000313" key="3">
    <source>
        <dbReference type="Proteomes" id="UP000281553"/>
    </source>
</evidence>
<dbReference type="AlphaFoldDB" id="A0A3P7RHB3"/>
<protein>
    <submittedName>
        <fullName evidence="2">Uncharacterized protein</fullName>
    </submittedName>
</protein>
<evidence type="ECO:0000313" key="2">
    <source>
        <dbReference type="EMBL" id="VDN42792.1"/>
    </source>
</evidence>
<gene>
    <name evidence="2" type="ORF">DILT_LOCUS18908</name>
</gene>
<feature type="compositionally biased region" description="Basic and acidic residues" evidence="1">
    <location>
        <begin position="15"/>
        <end position="31"/>
    </location>
</feature>
<evidence type="ECO:0000256" key="1">
    <source>
        <dbReference type="SAM" id="MobiDB-lite"/>
    </source>
</evidence>
<sequence length="47" mass="5462">MDDTKAKETGLSCRVIEKSNQNDRSAKYADPKEDEELEWVGEEEEEE</sequence>
<accession>A0A3P7RHB3</accession>
<keyword evidence="3" id="KW-1185">Reference proteome</keyword>
<feature type="region of interest" description="Disordered" evidence="1">
    <location>
        <begin position="1"/>
        <end position="47"/>
    </location>
</feature>
<organism evidence="2 3">
    <name type="scientific">Dibothriocephalus latus</name>
    <name type="common">Fish tapeworm</name>
    <name type="synonym">Diphyllobothrium latum</name>
    <dbReference type="NCBI Taxonomy" id="60516"/>
    <lineage>
        <taxon>Eukaryota</taxon>
        <taxon>Metazoa</taxon>
        <taxon>Spiralia</taxon>
        <taxon>Lophotrochozoa</taxon>
        <taxon>Platyhelminthes</taxon>
        <taxon>Cestoda</taxon>
        <taxon>Eucestoda</taxon>
        <taxon>Diphyllobothriidea</taxon>
        <taxon>Diphyllobothriidae</taxon>
        <taxon>Dibothriocephalus</taxon>
    </lineage>
</organism>
<dbReference type="EMBL" id="UYRU01105714">
    <property type="protein sequence ID" value="VDN42792.1"/>
    <property type="molecule type" value="Genomic_DNA"/>
</dbReference>
<feature type="compositionally biased region" description="Acidic residues" evidence="1">
    <location>
        <begin position="32"/>
        <end position="47"/>
    </location>
</feature>
<proteinExistence type="predicted"/>
<feature type="non-terminal residue" evidence="2">
    <location>
        <position position="47"/>
    </location>
</feature>
<dbReference type="Proteomes" id="UP000281553">
    <property type="component" value="Unassembled WGS sequence"/>
</dbReference>
<reference evidence="2 3" key="1">
    <citation type="submission" date="2018-11" db="EMBL/GenBank/DDBJ databases">
        <authorList>
            <consortium name="Pathogen Informatics"/>
        </authorList>
    </citation>
    <scope>NUCLEOTIDE SEQUENCE [LARGE SCALE GENOMIC DNA]</scope>
</reference>